<feature type="domain" description="RsdA/BaiN/AoA(So)-like insert" evidence="5">
    <location>
        <begin position="189"/>
        <end position="338"/>
    </location>
</feature>
<evidence type="ECO:0000256" key="1">
    <source>
        <dbReference type="ARBA" id="ARBA00001974"/>
    </source>
</evidence>
<dbReference type="PRINTS" id="PR00411">
    <property type="entry name" value="PNDRDTASEI"/>
</dbReference>
<dbReference type="Gene3D" id="1.10.8.260">
    <property type="entry name" value="HI0933 insert domain-like"/>
    <property type="match status" value="1"/>
</dbReference>
<comment type="cofactor">
    <cofactor evidence="1">
        <name>FAD</name>
        <dbReference type="ChEBI" id="CHEBI:57692"/>
    </cofactor>
</comment>
<feature type="domain" description="RsdA/BaiN/AoA(So)-like Rossmann fold-like" evidence="4">
    <location>
        <begin position="6"/>
        <end position="391"/>
    </location>
</feature>
<dbReference type="Pfam" id="PF03486">
    <property type="entry name" value="HI0933_like"/>
    <property type="match status" value="1"/>
</dbReference>
<dbReference type="SUPFAM" id="SSF160996">
    <property type="entry name" value="HI0933 insert domain-like"/>
    <property type="match status" value="1"/>
</dbReference>
<evidence type="ECO:0008006" key="8">
    <source>
        <dbReference type="Google" id="ProtNLM"/>
    </source>
</evidence>
<dbReference type="InterPro" id="IPR055178">
    <property type="entry name" value="RsdA/BaiN/AoA(So)-like_dom"/>
</dbReference>
<reference evidence="6 7" key="1">
    <citation type="submission" date="2016-10" db="EMBL/GenBank/DDBJ databases">
        <authorList>
            <person name="de Groot N.N."/>
        </authorList>
    </citation>
    <scope>NUCLEOTIDE SEQUENCE [LARGE SCALE GENOMIC DNA]</scope>
    <source>
        <strain evidence="6">1</strain>
    </source>
</reference>
<dbReference type="Gene3D" id="2.40.30.10">
    <property type="entry name" value="Translation factors"/>
    <property type="match status" value="1"/>
</dbReference>
<dbReference type="Proteomes" id="UP000198729">
    <property type="component" value="Unassembled WGS sequence"/>
</dbReference>
<gene>
    <name evidence="6" type="ORF">NSMM_420020</name>
</gene>
<dbReference type="EMBL" id="FMWO01000050">
    <property type="protein sequence ID" value="SCZ85892.1"/>
    <property type="molecule type" value="Genomic_DNA"/>
</dbReference>
<keyword evidence="2" id="KW-0285">Flavoprotein</keyword>
<dbReference type="SUPFAM" id="SSF51905">
    <property type="entry name" value="FAD/NAD(P)-binding domain"/>
    <property type="match status" value="1"/>
</dbReference>
<evidence type="ECO:0000313" key="7">
    <source>
        <dbReference type="Proteomes" id="UP000198729"/>
    </source>
</evidence>
<dbReference type="InterPro" id="IPR023166">
    <property type="entry name" value="BaiN-like_dom_sf"/>
</dbReference>
<evidence type="ECO:0000256" key="3">
    <source>
        <dbReference type="ARBA" id="ARBA00022827"/>
    </source>
</evidence>
<accession>A0A1G5SFK1</accession>
<protein>
    <recommendedName>
        <fullName evidence="8">Oxidoreductase with FAD/NAD(P)-binding domain</fullName>
    </recommendedName>
</protein>
<organism evidence="6 7">
    <name type="scientific">Nitrosomonas mobilis</name>
    <dbReference type="NCBI Taxonomy" id="51642"/>
    <lineage>
        <taxon>Bacteria</taxon>
        <taxon>Pseudomonadati</taxon>
        <taxon>Pseudomonadota</taxon>
        <taxon>Betaproteobacteria</taxon>
        <taxon>Nitrosomonadales</taxon>
        <taxon>Nitrosomonadaceae</taxon>
        <taxon>Nitrosomonas</taxon>
    </lineage>
</organism>
<dbReference type="InterPro" id="IPR057661">
    <property type="entry name" value="RsdA/BaiN/AoA(So)_Rossmann"/>
</dbReference>
<dbReference type="NCBIfam" id="TIGR00275">
    <property type="entry name" value="aminoacetone oxidase family FAD-binding enzyme"/>
    <property type="match status" value="1"/>
</dbReference>
<dbReference type="Pfam" id="PF22780">
    <property type="entry name" value="HI0933_like_1st"/>
    <property type="match status" value="1"/>
</dbReference>
<keyword evidence="7" id="KW-1185">Reference proteome</keyword>
<evidence type="ECO:0000256" key="2">
    <source>
        <dbReference type="ARBA" id="ARBA00022630"/>
    </source>
</evidence>
<evidence type="ECO:0000313" key="6">
    <source>
        <dbReference type="EMBL" id="SCZ85892.1"/>
    </source>
</evidence>
<dbReference type="PANTHER" id="PTHR42887:SF2">
    <property type="entry name" value="OS12G0638800 PROTEIN"/>
    <property type="match status" value="1"/>
</dbReference>
<proteinExistence type="predicted"/>
<dbReference type="AlphaFoldDB" id="A0A1G5SFK1"/>
<name>A0A1G5SFK1_9PROT</name>
<dbReference type="OrthoDB" id="9773233at2"/>
<dbReference type="PANTHER" id="PTHR42887">
    <property type="entry name" value="OS12G0638800 PROTEIN"/>
    <property type="match status" value="1"/>
</dbReference>
<evidence type="ECO:0000259" key="4">
    <source>
        <dbReference type="Pfam" id="PF03486"/>
    </source>
</evidence>
<dbReference type="InterPro" id="IPR004792">
    <property type="entry name" value="BaiN-like"/>
</dbReference>
<dbReference type="STRING" id="51642.NSMM_420020"/>
<dbReference type="PRINTS" id="PR00368">
    <property type="entry name" value="FADPNR"/>
</dbReference>
<evidence type="ECO:0000259" key="5">
    <source>
        <dbReference type="Pfam" id="PF22780"/>
    </source>
</evidence>
<dbReference type="Gene3D" id="3.50.50.60">
    <property type="entry name" value="FAD/NAD(P)-binding domain"/>
    <property type="match status" value="1"/>
</dbReference>
<sequence>MSDTYDVIIIGAGAAGLMCAIEAGKRGRQVWLIDHMAKIAEKIRISGGGRCNFTNLYAGPQHYLSQNPHFCKSALKRYTPQDFIALVRKHAIAFHEKKSGQLFCDVSARQIIDMLLMEAQEAGVKLQTQVRINAIEAESGGYRVRTSLGDVCCAALVIATGGLSIPKIGATNFGYEIAKKFGLNVIKPRAALVPLIFDGTMLARCRLLSGLSCEAEVRCGKQTFSDGLLFTHRGLSGPVILQISSCWEEGKEIVVNLAPQQDVYERLIRQKQMQPRLHANNALMEILPKRLAQGICDEHACSGALSDLPNIRIAEIARACNDWHIRPIGTEGYRTAEVTLGGVDTRELSSQTMEARNQPGLFFVGEVVDVTGHLGGFNFQWAWSSGYAAGQSV</sequence>
<keyword evidence="3" id="KW-0274">FAD</keyword>
<dbReference type="InterPro" id="IPR036188">
    <property type="entry name" value="FAD/NAD-bd_sf"/>
</dbReference>